<dbReference type="PANTHER" id="PTHR42714:SF2">
    <property type="entry name" value="TRNA MODIFICATION GTPASE GTPBP3, MITOCHONDRIAL"/>
    <property type="match status" value="1"/>
</dbReference>
<dbReference type="GO" id="GO:0003924">
    <property type="term" value="F:GTPase activity"/>
    <property type="evidence" value="ECO:0007669"/>
    <property type="project" value="InterPro"/>
</dbReference>
<dbReference type="Gene3D" id="1.20.120.430">
    <property type="entry name" value="tRNA modification GTPase MnmE domain 2"/>
    <property type="match status" value="1"/>
</dbReference>
<dbReference type="Gene3D" id="3.40.50.300">
    <property type="entry name" value="P-loop containing nucleotide triphosphate hydrolases"/>
    <property type="match status" value="1"/>
</dbReference>
<dbReference type="GO" id="GO:0005525">
    <property type="term" value="F:GTP binding"/>
    <property type="evidence" value="ECO:0007669"/>
    <property type="project" value="UniProtKB-KW"/>
</dbReference>
<dbReference type="InterPro" id="IPR031168">
    <property type="entry name" value="G_TrmE"/>
</dbReference>
<dbReference type="GO" id="GO:0005739">
    <property type="term" value="C:mitochondrion"/>
    <property type="evidence" value="ECO:0007669"/>
    <property type="project" value="TreeGrafter"/>
</dbReference>
<dbReference type="SUPFAM" id="SSF52540">
    <property type="entry name" value="P-loop containing nucleoside triphosphate hydrolases"/>
    <property type="match status" value="1"/>
</dbReference>
<feature type="region of interest" description="Disordered" evidence="5">
    <location>
        <begin position="311"/>
        <end position="332"/>
    </location>
</feature>
<protein>
    <submittedName>
        <fullName evidence="7">Related to MSS1 - mitochondrial GTPase involved in expression of COX1</fullName>
    </submittedName>
</protein>
<dbReference type="Pfam" id="PF10396">
    <property type="entry name" value="TrmE_N"/>
    <property type="match status" value="1"/>
</dbReference>
<dbReference type="InterPro" id="IPR025867">
    <property type="entry name" value="MnmE_helical"/>
</dbReference>
<dbReference type="NCBIfam" id="TIGR00231">
    <property type="entry name" value="small_GTP"/>
    <property type="match status" value="1"/>
</dbReference>
<dbReference type="PANTHER" id="PTHR42714">
    <property type="entry name" value="TRNA MODIFICATION GTPASE GTPBP3"/>
    <property type="match status" value="1"/>
</dbReference>
<evidence type="ECO:0000256" key="3">
    <source>
        <dbReference type="ARBA" id="ARBA00022741"/>
    </source>
</evidence>
<gene>
    <name evidence="7" type="ORF">UTRI_00997</name>
</gene>
<dbReference type="HAMAP" id="MF_00379">
    <property type="entry name" value="GTPase_MnmE"/>
    <property type="match status" value="1"/>
</dbReference>
<keyword evidence="3" id="KW-0547">Nucleotide-binding</keyword>
<dbReference type="Gene3D" id="3.30.1360.120">
    <property type="entry name" value="Probable tRNA modification gtpase trme, domain 1"/>
    <property type="match status" value="1"/>
</dbReference>
<dbReference type="GO" id="GO:0002098">
    <property type="term" value="P:tRNA wobble uridine modification"/>
    <property type="evidence" value="ECO:0007669"/>
    <property type="project" value="TreeGrafter"/>
</dbReference>
<keyword evidence="4" id="KW-0342">GTP-binding</keyword>
<dbReference type="Pfam" id="PF01926">
    <property type="entry name" value="MMR_HSR1"/>
    <property type="match status" value="1"/>
</dbReference>
<dbReference type="PRINTS" id="PR00449">
    <property type="entry name" value="RASTRNSFRMNG"/>
</dbReference>
<dbReference type="Pfam" id="PF12631">
    <property type="entry name" value="MnmE_helical"/>
    <property type="match status" value="1"/>
</dbReference>
<keyword evidence="8" id="KW-1185">Reference proteome</keyword>
<dbReference type="GO" id="GO:0030488">
    <property type="term" value="P:tRNA methylation"/>
    <property type="evidence" value="ECO:0007669"/>
    <property type="project" value="TreeGrafter"/>
</dbReference>
<dbReference type="OrthoDB" id="188276at2759"/>
<evidence type="ECO:0000256" key="4">
    <source>
        <dbReference type="ARBA" id="ARBA00023134"/>
    </source>
</evidence>
<proteinExistence type="inferred from homology"/>
<evidence type="ECO:0000313" key="8">
    <source>
        <dbReference type="Proteomes" id="UP000324022"/>
    </source>
</evidence>
<reference evidence="7 8" key="1">
    <citation type="submission" date="2018-03" db="EMBL/GenBank/DDBJ databases">
        <authorList>
            <person name="Guldener U."/>
        </authorList>
    </citation>
    <scope>NUCLEOTIDE SEQUENCE [LARGE SCALE GENOMIC DNA]</scope>
    <source>
        <strain evidence="7 8">NBRC100155</strain>
    </source>
</reference>
<dbReference type="SUPFAM" id="SSF116878">
    <property type="entry name" value="TrmE connector domain"/>
    <property type="match status" value="1"/>
</dbReference>
<dbReference type="AlphaFoldDB" id="A0A5C3DYX1"/>
<feature type="domain" description="TrmE-type G" evidence="6">
    <location>
        <begin position="343"/>
        <end position="530"/>
    </location>
</feature>
<dbReference type="PROSITE" id="PS51709">
    <property type="entry name" value="G_TRME"/>
    <property type="match status" value="1"/>
</dbReference>
<dbReference type="CDD" id="cd14858">
    <property type="entry name" value="TrmE_N"/>
    <property type="match status" value="1"/>
</dbReference>
<dbReference type="EMBL" id="OOIN01000004">
    <property type="protein sequence ID" value="SPO22319.1"/>
    <property type="molecule type" value="Genomic_DNA"/>
</dbReference>
<dbReference type="Proteomes" id="UP000324022">
    <property type="component" value="Unassembled WGS sequence"/>
</dbReference>
<dbReference type="InterPro" id="IPR027417">
    <property type="entry name" value="P-loop_NTPase"/>
</dbReference>
<dbReference type="InterPro" id="IPR005225">
    <property type="entry name" value="Small_GTP-bd"/>
</dbReference>
<dbReference type="InterPro" id="IPR027266">
    <property type="entry name" value="TrmE/GcvT-like"/>
</dbReference>
<accession>A0A5C3DYX1</accession>
<evidence type="ECO:0000256" key="2">
    <source>
        <dbReference type="ARBA" id="ARBA00022694"/>
    </source>
</evidence>
<evidence type="ECO:0000256" key="5">
    <source>
        <dbReference type="SAM" id="MobiDB-lite"/>
    </source>
</evidence>
<sequence length="625" mass="67438">MATRRPSTRAIPRLSNRASSWQAPTLPPLFLTPALLQIQRVPRQQRLLSDSFSSTPFPPLTSLSSSILPLRNVSTSSSSAPDLTTTTTSHNDTIFALATGTGPAGVAIIRISGPSVPLIYHSMCLTTSLVPYTHLPPPHKLVLRNIHHPHTHELLDASSAVIHFPPFASYTNERSLELHIHGGASTISDILSALSSFSAQERVRMAEPGEFTRRAFENGRMDLSSAEGLQALIGAETSVQRQVALQGARGLQGERFEVLRRELVDAMTGVEAMIDFGGQEEDAVDEGTWERVLGIVEGLKVLIRSELGLDSTKDSSSKLNPEQADGGREKTTTRHVGEILTTGIRLAIYGPPNAGKSSLLNRLADRKAAIVSDIPGTTRDVLQVHLDLAGYKVIVYDTAGIRDQPSGVVGETKSEKSGGMDEIEKIGIERARDVVAASDLALLVVPSNADIGEVEILRPDSYTEEDPDLVFYNKSDLLPHSPIPTTTSFVNPISNLLPSQKGKQQKSFQGSVKTNQGIPQLISSLAHLISNKYALSSTETPLITHSRHRSHLLQCLHHIKAFQRFTKTANADADADAPGQDGEVDLVLAAEELRYAAKAVGKLTGKDVCPDEVLGSIFASFCIGK</sequence>
<name>A0A5C3DYX1_9BASI</name>
<evidence type="ECO:0000256" key="1">
    <source>
        <dbReference type="ARBA" id="ARBA00011043"/>
    </source>
</evidence>
<evidence type="ECO:0000259" key="6">
    <source>
        <dbReference type="PROSITE" id="PS51709"/>
    </source>
</evidence>
<dbReference type="InterPro" id="IPR004520">
    <property type="entry name" value="GTPase_MnmE"/>
</dbReference>
<comment type="similarity">
    <text evidence="1">Belongs to the TRAFAC class TrmE-Era-EngA-EngB-Septin-like GTPase superfamily. TrmE GTPase family.</text>
</comment>
<evidence type="ECO:0000313" key="7">
    <source>
        <dbReference type="EMBL" id="SPO22319.1"/>
    </source>
</evidence>
<dbReference type="CDD" id="cd04164">
    <property type="entry name" value="trmE"/>
    <property type="match status" value="1"/>
</dbReference>
<dbReference type="InterPro" id="IPR006073">
    <property type="entry name" value="GTP-bd"/>
</dbReference>
<organism evidence="7 8">
    <name type="scientific">Ustilago trichophora</name>
    <dbReference type="NCBI Taxonomy" id="86804"/>
    <lineage>
        <taxon>Eukaryota</taxon>
        <taxon>Fungi</taxon>
        <taxon>Dikarya</taxon>
        <taxon>Basidiomycota</taxon>
        <taxon>Ustilaginomycotina</taxon>
        <taxon>Ustilaginomycetes</taxon>
        <taxon>Ustilaginales</taxon>
        <taxon>Ustilaginaceae</taxon>
        <taxon>Ustilago</taxon>
    </lineage>
</organism>
<dbReference type="InterPro" id="IPR018948">
    <property type="entry name" value="GTP-bd_TrmE_N"/>
</dbReference>
<keyword evidence="2" id="KW-0819">tRNA processing</keyword>
<dbReference type="InterPro" id="IPR027368">
    <property type="entry name" value="MnmE_dom2"/>
</dbReference>